<dbReference type="EMBL" id="JAUIRO010000006">
    <property type="protein sequence ID" value="KAK0709440.1"/>
    <property type="molecule type" value="Genomic_DNA"/>
</dbReference>
<comment type="caution">
    <text evidence="3">The sequence shown here is derived from an EMBL/GenBank/DDBJ whole genome shotgun (WGS) entry which is preliminary data.</text>
</comment>
<feature type="compositionally biased region" description="Acidic residues" evidence="2">
    <location>
        <begin position="566"/>
        <end position="610"/>
    </location>
</feature>
<feature type="region of interest" description="Disordered" evidence="2">
    <location>
        <begin position="1"/>
        <end position="22"/>
    </location>
</feature>
<name>A0AA40A5A0_9PEZI</name>
<evidence type="ECO:0000313" key="4">
    <source>
        <dbReference type="Proteomes" id="UP001172101"/>
    </source>
</evidence>
<keyword evidence="1" id="KW-0175">Coiled coil</keyword>
<feature type="region of interest" description="Disordered" evidence="2">
    <location>
        <begin position="62"/>
        <end position="116"/>
    </location>
</feature>
<evidence type="ECO:0000256" key="2">
    <source>
        <dbReference type="SAM" id="MobiDB-lite"/>
    </source>
</evidence>
<feature type="non-terminal residue" evidence="3">
    <location>
        <position position="1"/>
    </location>
</feature>
<proteinExistence type="predicted"/>
<dbReference type="GeneID" id="85319155"/>
<feature type="non-terminal residue" evidence="3">
    <location>
        <position position="610"/>
    </location>
</feature>
<evidence type="ECO:0000313" key="3">
    <source>
        <dbReference type="EMBL" id="KAK0709440.1"/>
    </source>
</evidence>
<feature type="compositionally biased region" description="Polar residues" evidence="2">
    <location>
        <begin position="508"/>
        <end position="517"/>
    </location>
</feature>
<feature type="compositionally biased region" description="Low complexity" evidence="2">
    <location>
        <begin position="495"/>
        <end position="507"/>
    </location>
</feature>
<evidence type="ECO:0000256" key="1">
    <source>
        <dbReference type="SAM" id="Coils"/>
    </source>
</evidence>
<reference evidence="3" key="1">
    <citation type="submission" date="2023-06" db="EMBL/GenBank/DDBJ databases">
        <title>Genome-scale phylogeny and comparative genomics of the fungal order Sordariales.</title>
        <authorList>
            <consortium name="Lawrence Berkeley National Laboratory"/>
            <person name="Hensen N."/>
            <person name="Bonometti L."/>
            <person name="Westerberg I."/>
            <person name="Brannstrom I.O."/>
            <person name="Guillou S."/>
            <person name="Cros-Aarteil S."/>
            <person name="Calhoun S."/>
            <person name="Haridas S."/>
            <person name="Kuo A."/>
            <person name="Mondo S."/>
            <person name="Pangilinan J."/>
            <person name="Riley R."/>
            <person name="LaButti K."/>
            <person name="Andreopoulos B."/>
            <person name="Lipzen A."/>
            <person name="Chen C."/>
            <person name="Yanf M."/>
            <person name="Daum C."/>
            <person name="Ng V."/>
            <person name="Clum A."/>
            <person name="Steindorff A."/>
            <person name="Ohm R."/>
            <person name="Martin F."/>
            <person name="Silar P."/>
            <person name="Natvig D."/>
            <person name="Lalanne C."/>
            <person name="Gautier V."/>
            <person name="Ament-velasquez S.L."/>
            <person name="Kruys A."/>
            <person name="Hutchinson M.I."/>
            <person name="Powell A.J."/>
            <person name="Barry K."/>
            <person name="Miller A.N."/>
            <person name="Grigoriev I.V."/>
            <person name="Debuchy R."/>
            <person name="Gladieux P."/>
            <person name="Thoren M.H."/>
            <person name="Johannesson H."/>
        </authorList>
    </citation>
    <scope>NUCLEOTIDE SEQUENCE</scope>
    <source>
        <strain evidence="3">SMH2392-1A</strain>
    </source>
</reference>
<dbReference type="AlphaFoldDB" id="A0AA40A5A0"/>
<sequence>ETSKRSVDGSTPKAPKDKQCPFCQQPFTSSSLGRHLDLYIKEKNPKAADGIHDVDIIRKLRGNITRRQAKASSLSRRGTSASVGTPTATSKRSPGSEYTESPMVKSPVSLKESAPASEAVGRQFPFNTPWEATGVINDISAARDGEGANTGDGEGASDTPKPATVPQQRTINRQAMKQQLDARQQLQDALDTARAAELALREVIGSFRAAKLQIDMDSVPFDFDPLALDFPVLTIQCLEPPPTLFSSTQQPTSTSWSILPPGSQQYKALRKYFQDEFQKWRITCASAVTAANEDLPYPPPVDAFRPNAKDEIRNAEKKAEVLEAKVSEHMEITYRVWNGLPQAQRENLWALELARSVGRKQKEIDRLNKVQHSLKQENAHIKSQIEHLNRLQQPREFKISPPTTVFVEPEAIDYFQDQLVIRKRGGVGLNLTDRHSDLNTIISNAIDRWKNVVVSTRSTTNGLQGQRPLNPPGTGNLGSGMASSGTANPSPPQAQAPAFRAQQQVPALQNSPQSQNLPTTNNNASAFASSATPFITASPPSGNSQQVAPVGDAPSTAPSASPDIKEDNDNDEEEDENEDEEEDEDEDMSDQDAEGDEDADADADVDAEMD</sequence>
<dbReference type="Proteomes" id="UP001172101">
    <property type="component" value="Unassembled WGS sequence"/>
</dbReference>
<protein>
    <submittedName>
        <fullName evidence="3">Uncharacterized protein</fullName>
    </submittedName>
</protein>
<feature type="coiled-coil region" evidence="1">
    <location>
        <begin position="305"/>
        <end position="332"/>
    </location>
</feature>
<feature type="compositionally biased region" description="Polar residues" evidence="2">
    <location>
        <begin position="70"/>
        <end position="99"/>
    </location>
</feature>
<organism evidence="3 4">
    <name type="scientific">Lasiosphaeria miniovina</name>
    <dbReference type="NCBI Taxonomy" id="1954250"/>
    <lineage>
        <taxon>Eukaryota</taxon>
        <taxon>Fungi</taxon>
        <taxon>Dikarya</taxon>
        <taxon>Ascomycota</taxon>
        <taxon>Pezizomycotina</taxon>
        <taxon>Sordariomycetes</taxon>
        <taxon>Sordariomycetidae</taxon>
        <taxon>Sordariales</taxon>
        <taxon>Lasiosphaeriaceae</taxon>
        <taxon>Lasiosphaeria</taxon>
    </lineage>
</organism>
<feature type="compositionally biased region" description="Low complexity" evidence="2">
    <location>
        <begin position="518"/>
        <end position="541"/>
    </location>
</feature>
<gene>
    <name evidence="3" type="ORF">B0T26DRAFT_609984</name>
</gene>
<accession>A0AA40A5A0</accession>
<feature type="region of interest" description="Disordered" evidence="2">
    <location>
        <begin position="142"/>
        <end position="166"/>
    </location>
</feature>
<dbReference type="RefSeq" id="XP_060292744.1">
    <property type="nucleotide sequence ID" value="XM_060435885.1"/>
</dbReference>
<keyword evidence="4" id="KW-1185">Reference proteome</keyword>
<feature type="region of interest" description="Disordered" evidence="2">
    <location>
        <begin position="457"/>
        <end position="610"/>
    </location>
</feature>